<dbReference type="AlphaFoldDB" id="A0A9D4L2C8"/>
<evidence type="ECO:0000313" key="1">
    <source>
        <dbReference type="EMBL" id="KAH3850493.1"/>
    </source>
</evidence>
<dbReference type="EMBL" id="JAIWYP010000003">
    <property type="protein sequence ID" value="KAH3850493.1"/>
    <property type="molecule type" value="Genomic_DNA"/>
</dbReference>
<evidence type="ECO:0008006" key="3">
    <source>
        <dbReference type="Google" id="ProtNLM"/>
    </source>
</evidence>
<gene>
    <name evidence="1" type="ORF">DPMN_092905</name>
</gene>
<protein>
    <recommendedName>
        <fullName evidence="3">Gag protein</fullName>
    </recommendedName>
</protein>
<dbReference type="Proteomes" id="UP000828390">
    <property type="component" value="Unassembled WGS sequence"/>
</dbReference>
<keyword evidence="2" id="KW-1185">Reference proteome</keyword>
<reference evidence="1" key="1">
    <citation type="journal article" date="2019" name="bioRxiv">
        <title>The Genome of the Zebra Mussel, Dreissena polymorpha: A Resource for Invasive Species Research.</title>
        <authorList>
            <person name="McCartney M.A."/>
            <person name="Auch B."/>
            <person name="Kono T."/>
            <person name="Mallez S."/>
            <person name="Zhang Y."/>
            <person name="Obille A."/>
            <person name="Becker A."/>
            <person name="Abrahante J.E."/>
            <person name="Garbe J."/>
            <person name="Badalamenti J.P."/>
            <person name="Herman A."/>
            <person name="Mangelson H."/>
            <person name="Liachko I."/>
            <person name="Sullivan S."/>
            <person name="Sone E.D."/>
            <person name="Koren S."/>
            <person name="Silverstein K.A.T."/>
            <person name="Beckman K.B."/>
            <person name="Gohl D.M."/>
        </authorList>
    </citation>
    <scope>NUCLEOTIDE SEQUENCE</scope>
    <source>
        <strain evidence="1">Duluth1</strain>
        <tissue evidence="1">Whole animal</tissue>
    </source>
</reference>
<evidence type="ECO:0000313" key="2">
    <source>
        <dbReference type="Proteomes" id="UP000828390"/>
    </source>
</evidence>
<organism evidence="1 2">
    <name type="scientific">Dreissena polymorpha</name>
    <name type="common">Zebra mussel</name>
    <name type="synonym">Mytilus polymorpha</name>
    <dbReference type="NCBI Taxonomy" id="45954"/>
    <lineage>
        <taxon>Eukaryota</taxon>
        <taxon>Metazoa</taxon>
        <taxon>Spiralia</taxon>
        <taxon>Lophotrochozoa</taxon>
        <taxon>Mollusca</taxon>
        <taxon>Bivalvia</taxon>
        <taxon>Autobranchia</taxon>
        <taxon>Heteroconchia</taxon>
        <taxon>Euheterodonta</taxon>
        <taxon>Imparidentia</taxon>
        <taxon>Neoheterodontei</taxon>
        <taxon>Myida</taxon>
        <taxon>Dreissenoidea</taxon>
        <taxon>Dreissenidae</taxon>
        <taxon>Dreissena</taxon>
    </lineage>
</organism>
<proteinExistence type="predicted"/>
<reference evidence="1" key="2">
    <citation type="submission" date="2020-11" db="EMBL/GenBank/DDBJ databases">
        <authorList>
            <person name="McCartney M.A."/>
            <person name="Auch B."/>
            <person name="Kono T."/>
            <person name="Mallez S."/>
            <person name="Becker A."/>
            <person name="Gohl D.M."/>
            <person name="Silverstein K.A.T."/>
            <person name="Koren S."/>
            <person name="Bechman K.B."/>
            <person name="Herman A."/>
            <person name="Abrahante J.E."/>
            <person name="Garbe J."/>
        </authorList>
    </citation>
    <scope>NUCLEOTIDE SEQUENCE</scope>
    <source>
        <strain evidence="1">Duluth1</strain>
        <tissue evidence="1">Whole animal</tissue>
    </source>
</reference>
<sequence length="182" mass="21140">MGEWLSYTDIMLKMERRFGTKELPELSKVKFHQAIQSQQESLEEWEDRVLTLATPAFRNLPEQYKREEIVWKFCQGCMDKEAGKHAYLQRPKSIQEAIDLVRHHQYITQAVESNKVPRGRAVNLVTGSNEDKMAAFEKMLNSLSSQIEQLTTPTPLREKSSPKRLLVAPLSFAGKRTYEERL</sequence>
<name>A0A9D4L2C8_DREPO</name>
<comment type="caution">
    <text evidence="1">The sequence shown here is derived from an EMBL/GenBank/DDBJ whole genome shotgun (WGS) entry which is preliminary data.</text>
</comment>
<accession>A0A9D4L2C8</accession>